<dbReference type="PANTHER" id="PTHR37806">
    <property type="entry name" value="LMO0724 PROTEIN"/>
    <property type="match status" value="1"/>
</dbReference>
<accession>A0ABV6DKJ3</accession>
<gene>
    <name evidence="3" type="ORF">ACFFK0_12035</name>
</gene>
<keyword evidence="4" id="KW-1185">Reference proteome</keyword>
<feature type="transmembrane region" description="Helical" evidence="1">
    <location>
        <begin position="12"/>
        <end position="32"/>
    </location>
</feature>
<dbReference type="RefSeq" id="WP_377470438.1">
    <property type="nucleotide sequence ID" value="NZ_JBHLWN010000046.1"/>
</dbReference>
<dbReference type="PANTHER" id="PTHR37806:SF1">
    <property type="entry name" value="PEPTIDASE C39-LIKE DOMAIN-CONTAINING PROTEIN"/>
    <property type="match status" value="1"/>
</dbReference>
<dbReference type="Gene3D" id="3.90.70.10">
    <property type="entry name" value="Cysteine proteinases"/>
    <property type="match status" value="1"/>
</dbReference>
<name>A0ABV6DKJ3_9BACL</name>
<proteinExistence type="predicted"/>
<dbReference type="Pfam" id="PF13529">
    <property type="entry name" value="Peptidase_C39_2"/>
    <property type="match status" value="1"/>
</dbReference>
<reference evidence="3 4" key="1">
    <citation type="submission" date="2024-09" db="EMBL/GenBank/DDBJ databases">
        <authorList>
            <person name="Sun Q."/>
            <person name="Mori K."/>
        </authorList>
    </citation>
    <scope>NUCLEOTIDE SEQUENCE [LARGE SCALE GENOMIC DNA]</scope>
    <source>
        <strain evidence="3 4">CCM 7759</strain>
    </source>
</reference>
<keyword evidence="1" id="KW-0812">Transmembrane</keyword>
<comment type="caution">
    <text evidence="3">The sequence shown here is derived from an EMBL/GenBank/DDBJ whole genome shotgun (WGS) entry which is preliminary data.</text>
</comment>
<dbReference type="Proteomes" id="UP001589776">
    <property type="component" value="Unassembled WGS sequence"/>
</dbReference>
<organism evidence="3 4">
    <name type="scientific">Paenibacillus chartarius</name>
    <dbReference type="NCBI Taxonomy" id="747481"/>
    <lineage>
        <taxon>Bacteria</taxon>
        <taxon>Bacillati</taxon>
        <taxon>Bacillota</taxon>
        <taxon>Bacilli</taxon>
        <taxon>Bacillales</taxon>
        <taxon>Paenibacillaceae</taxon>
        <taxon>Paenibacillus</taxon>
    </lineage>
</organism>
<keyword evidence="1" id="KW-1133">Transmembrane helix</keyword>
<feature type="domain" description="Peptidase C39-like" evidence="2">
    <location>
        <begin position="80"/>
        <end position="243"/>
    </location>
</feature>
<protein>
    <submittedName>
        <fullName evidence="3">C39 family peptidase</fullName>
    </submittedName>
</protein>
<sequence length="274" mass="29292">MLILWQGIKVTIGFLTVVVLTLSSGLFTVLLYDKYIGNESASIAEAAPAVTVDLGAAPQSAVPAAAPVAAETKAASAMLEAPAIKQYPELPTGCEVTSLTMLLQYAGISKNKLELAAELPKDGTAMQTDSKGNIVYWGNPNVGFVGDVTGKTGRGFGIYHAGLFPLLKKYLPGAVDLTGKSFDALEQQVAAGYPVVVWNTVDYNQPTRWMIWDTAIGPIRTTFAEHAVLLVGYDAENVYVNDPISGAKAQRINKAQFIEVWKTMGKQALSYTNT</sequence>
<evidence type="ECO:0000313" key="3">
    <source>
        <dbReference type="EMBL" id="MFC0213175.1"/>
    </source>
</evidence>
<keyword evidence="1" id="KW-0472">Membrane</keyword>
<dbReference type="InterPro" id="IPR039564">
    <property type="entry name" value="Peptidase_C39-like"/>
</dbReference>
<evidence type="ECO:0000313" key="4">
    <source>
        <dbReference type="Proteomes" id="UP001589776"/>
    </source>
</evidence>
<dbReference type="EMBL" id="JBHLWN010000046">
    <property type="protein sequence ID" value="MFC0213175.1"/>
    <property type="molecule type" value="Genomic_DNA"/>
</dbReference>
<evidence type="ECO:0000259" key="2">
    <source>
        <dbReference type="Pfam" id="PF13529"/>
    </source>
</evidence>
<evidence type="ECO:0000256" key="1">
    <source>
        <dbReference type="SAM" id="Phobius"/>
    </source>
</evidence>